<dbReference type="PANTHER" id="PTHR34406">
    <property type="entry name" value="PROTEIN YCEI"/>
    <property type="match status" value="1"/>
</dbReference>
<dbReference type="InterPro" id="IPR036761">
    <property type="entry name" value="TTHA0802/YceI-like_sf"/>
</dbReference>
<evidence type="ECO:0000259" key="2">
    <source>
        <dbReference type="SMART" id="SM00867"/>
    </source>
</evidence>
<keyword evidence="1" id="KW-0732">Signal</keyword>
<evidence type="ECO:0000256" key="1">
    <source>
        <dbReference type="SAM" id="SignalP"/>
    </source>
</evidence>
<proteinExistence type="predicted"/>
<evidence type="ECO:0000313" key="4">
    <source>
        <dbReference type="Proteomes" id="UP000585665"/>
    </source>
</evidence>
<sequence length="201" mass="20973">MNTTTLTGLLALSLAVATPAAHAATAPHDVPAGHYAVETNHTQVTFSVLHFGFTAYSGMFSGATGTLDLDPAHLAGTKLEVSIPVSSVQTTSDRLTGELKEAEWFDATKYPTATFVSTKVTPEGANKASIAGLLTLHGVSKPVVLHATFVGAGTNPMDKAYTVGFQGTTTVRRSEFGVKTYVPMVGDDVTLSIAAAFEKQN</sequence>
<dbReference type="InterPro" id="IPR007372">
    <property type="entry name" value="Lipid/polyisoprenoid-bd_YceI"/>
</dbReference>
<dbReference type="SUPFAM" id="SSF101874">
    <property type="entry name" value="YceI-like"/>
    <property type="match status" value="1"/>
</dbReference>
<name>A0A850PGH9_9PROT</name>
<evidence type="ECO:0000313" key="3">
    <source>
        <dbReference type="EMBL" id="NVN41749.1"/>
    </source>
</evidence>
<dbReference type="Gene3D" id="2.40.128.110">
    <property type="entry name" value="Lipid/polyisoprenoid-binding, YceI-like"/>
    <property type="match status" value="1"/>
</dbReference>
<keyword evidence="4" id="KW-1185">Reference proteome</keyword>
<protein>
    <submittedName>
        <fullName evidence="3">YceI family protein</fullName>
    </submittedName>
</protein>
<feature type="chain" id="PRO_5032864203" evidence="1">
    <location>
        <begin position="24"/>
        <end position="201"/>
    </location>
</feature>
<dbReference type="Pfam" id="PF04264">
    <property type="entry name" value="YceI"/>
    <property type="match status" value="1"/>
</dbReference>
<comment type="caution">
    <text evidence="3">The sequence shown here is derived from an EMBL/GenBank/DDBJ whole genome shotgun (WGS) entry which is preliminary data.</text>
</comment>
<feature type="signal peptide" evidence="1">
    <location>
        <begin position="1"/>
        <end position="23"/>
    </location>
</feature>
<organism evidence="3 4">
    <name type="scientific">Ameyamaea chiangmaiensis</name>
    <dbReference type="NCBI Taxonomy" id="442969"/>
    <lineage>
        <taxon>Bacteria</taxon>
        <taxon>Pseudomonadati</taxon>
        <taxon>Pseudomonadota</taxon>
        <taxon>Alphaproteobacteria</taxon>
        <taxon>Acetobacterales</taxon>
        <taxon>Acetobacteraceae</taxon>
        <taxon>Ameyamaea</taxon>
    </lineage>
</organism>
<accession>A0A850PGH9</accession>
<dbReference type="RefSeq" id="WP_176614621.1">
    <property type="nucleotide sequence ID" value="NZ_JABXXR010000177.1"/>
</dbReference>
<dbReference type="EMBL" id="JABXXR010000177">
    <property type="protein sequence ID" value="NVN41749.1"/>
    <property type="molecule type" value="Genomic_DNA"/>
</dbReference>
<dbReference type="PANTHER" id="PTHR34406:SF1">
    <property type="entry name" value="PROTEIN YCEI"/>
    <property type="match status" value="1"/>
</dbReference>
<dbReference type="Proteomes" id="UP000585665">
    <property type="component" value="Unassembled WGS sequence"/>
</dbReference>
<dbReference type="SMART" id="SM00867">
    <property type="entry name" value="YceI"/>
    <property type="match status" value="1"/>
</dbReference>
<feature type="domain" description="Lipid/polyisoprenoid-binding YceI-like" evidence="2">
    <location>
        <begin position="34"/>
        <end position="198"/>
    </location>
</feature>
<reference evidence="3 4" key="1">
    <citation type="submission" date="2020-06" db="EMBL/GenBank/DDBJ databases">
        <title>Description of novel acetic acid bacteria.</title>
        <authorList>
            <person name="Sombolestani A."/>
        </authorList>
    </citation>
    <scope>NUCLEOTIDE SEQUENCE [LARGE SCALE GENOMIC DNA]</scope>
    <source>
        <strain evidence="3 4">LMG 27010</strain>
    </source>
</reference>
<gene>
    <name evidence="3" type="ORF">HUK82_14435</name>
</gene>
<dbReference type="AlphaFoldDB" id="A0A850PGH9"/>